<dbReference type="GO" id="GO:0045900">
    <property type="term" value="P:negative regulation of translational elongation"/>
    <property type="evidence" value="ECO:0007669"/>
    <property type="project" value="TreeGrafter"/>
</dbReference>
<evidence type="ECO:0000313" key="2">
    <source>
        <dbReference type="EMBL" id="QIS11337.1"/>
    </source>
</evidence>
<evidence type="ECO:0000259" key="1">
    <source>
        <dbReference type="Pfam" id="PF16321"/>
    </source>
</evidence>
<dbReference type="RefSeq" id="WP_238847296.1">
    <property type="nucleotide sequence ID" value="NZ_CP046172.1"/>
</dbReference>
<dbReference type="GO" id="GO:0043024">
    <property type="term" value="F:ribosomal small subunit binding"/>
    <property type="evidence" value="ECO:0007669"/>
    <property type="project" value="TreeGrafter"/>
</dbReference>
<dbReference type="InterPro" id="IPR032528">
    <property type="entry name" value="Ribosom_S30AE_C"/>
</dbReference>
<accession>A0A6G9YE33</accession>
<proteinExistence type="predicted"/>
<dbReference type="PANTHER" id="PTHR33231:SF1">
    <property type="entry name" value="30S RIBOSOMAL PROTEIN"/>
    <property type="match status" value="1"/>
</dbReference>
<dbReference type="AlphaFoldDB" id="A0A6G9YE33"/>
<keyword evidence="3" id="KW-1185">Reference proteome</keyword>
<dbReference type="InterPro" id="IPR038416">
    <property type="entry name" value="Ribosom_S30AE_C_sf"/>
</dbReference>
<dbReference type="InterPro" id="IPR050574">
    <property type="entry name" value="HPF/YfiA_ribosome-assoc"/>
</dbReference>
<sequence>MVVFARGRVSSLEMERVSGAIGRLLERYGIPGGARVRVTGANCDDGPLLIQVNLRVGDKPVRVQTMTRGGGDILTVVVRLERRIAELSAPWRPRPWPDAAARPLAGIGPGDLARRKVYPLLVAEPLAAAAVLDAMDYDAHLFTDAETGEDAVIYRAGPTGLKMTRQHRVHPADTTLLTTNPTSARKQTETEATLRLCAYGLPYLFYTDRDTGRGHLLYRRYDADLGLIVPVG</sequence>
<reference evidence="2 3" key="1">
    <citation type="journal article" date="2019" name="ACS Chem. Biol.">
        <title>Identification and Mobilization of a Cryptic Antibiotic Biosynthesis Gene Locus from a Human-Pathogenic Nocardia Isolate.</title>
        <authorList>
            <person name="Herisse M."/>
            <person name="Ishida K."/>
            <person name="Porter J.L."/>
            <person name="Howden B."/>
            <person name="Hertweck C."/>
            <person name="Stinear T.P."/>
            <person name="Pidot S.J."/>
        </authorList>
    </citation>
    <scope>NUCLEOTIDE SEQUENCE [LARGE SCALE GENOMIC DNA]</scope>
    <source>
        <strain evidence="2 3">AUSMDU00012717</strain>
    </source>
</reference>
<name>A0A6G9YE33_9NOCA</name>
<protein>
    <recommendedName>
        <fullName evidence="1">Sigma 54 modulation/S30EA ribosomal protein C-terminal domain-containing protein</fullName>
    </recommendedName>
</protein>
<evidence type="ECO:0000313" key="3">
    <source>
        <dbReference type="Proteomes" id="UP000503540"/>
    </source>
</evidence>
<organism evidence="2 3">
    <name type="scientific">Nocardia arthritidis</name>
    <dbReference type="NCBI Taxonomy" id="228602"/>
    <lineage>
        <taxon>Bacteria</taxon>
        <taxon>Bacillati</taxon>
        <taxon>Actinomycetota</taxon>
        <taxon>Actinomycetes</taxon>
        <taxon>Mycobacteriales</taxon>
        <taxon>Nocardiaceae</taxon>
        <taxon>Nocardia</taxon>
    </lineage>
</organism>
<gene>
    <name evidence="2" type="ORF">F5544_17305</name>
</gene>
<dbReference type="KEGG" id="nah:F5544_17305"/>
<dbReference type="Proteomes" id="UP000503540">
    <property type="component" value="Chromosome"/>
</dbReference>
<dbReference type="GO" id="GO:0022627">
    <property type="term" value="C:cytosolic small ribosomal subunit"/>
    <property type="evidence" value="ECO:0007669"/>
    <property type="project" value="TreeGrafter"/>
</dbReference>
<feature type="domain" description="Sigma 54 modulation/S30EA ribosomal protein C-terminal" evidence="1">
    <location>
        <begin position="113"/>
        <end position="156"/>
    </location>
</feature>
<dbReference type="Pfam" id="PF16321">
    <property type="entry name" value="Ribosom_S30AE_C"/>
    <property type="match status" value="1"/>
</dbReference>
<dbReference type="PANTHER" id="PTHR33231">
    <property type="entry name" value="30S RIBOSOMAL PROTEIN"/>
    <property type="match status" value="1"/>
</dbReference>
<dbReference type="Gene3D" id="3.30.505.50">
    <property type="entry name" value="Sigma 54 modulation/S30EA ribosomal protein, C-terminal domain"/>
    <property type="match status" value="2"/>
</dbReference>
<dbReference type="EMBL" id="CP046172">
    <property type="protein sequence ID" value="QIS11337.1"/>
    <property type="molecule type" value="Genomic_DNA"/>
</dbReference>